<evidence type="ECO:0000256" key="1">
    <source>
        <dbReference type="SAM" id="SignalP"/>
    </source>
</evidence>
<keyword evidence="1" id="KW-0732">Signal</keyword>
<organism evidence="2 3">
    <name type="scientific">Mycena albidolilacea</name>
    <dbReference type="NCBI Taxonomy" id="1033008"/>
    <lineage>
        <taxon>Eukaryota</taxon>
        <taxon>Fungi</taxon>
        <taxon>Dikarya</taxon>
        <taxon>Basidiomycota</taxon>
        <taxon>Agaricomycotina</taxon>
        <taxon>Agaricomycetes</taxon>
        <taxon>Agaricomycetidae</taxon>
        <taxon>Agaricales</taxon>
        <taxon>Marasmiineae</taxon>
        <taxon>Mycenaceae</taxon>
        <taxon>Mycena</taxon>
    </lineage>
</organism>
<evidence type="ECO:0008006" key="4">
    <source>
        <dbReference type="Google" id="ProtNLM"/>
    </source>
</evidence>
<comment type="caution">
    <text evidence="2">The sequence shown here is derived from an EMBL/GenBank/DDBJ whole genome shotgun (WGS) entry which is preliminary data.</text>
</comment>
<protein>
    <recommendedName>
        <fullName evidence="4">Secreted protein</fullName>
    </recommendedName>
</protein>
<dbReference type="EMBL" id="JARIHO010000038">
    <property type="protein sequence ID" value="KAJ7328772.1"/>
    <property type="molecule type" value="Genomic_DNA"/>
</dbReference>
<gene>
    <name evidence="2" type="ORF">DFH08DRAFT_883182</name>
</gene>
<reference evidence="2" key="1">
    <citation type="submission" date="2023-03" db="EMBL/GenBank/DDBJ databases">
        <title>Massive genome expansion in bonnet fungi (Mycena s.s.) driven by repeated elements and novel gene families across ecological guilds.</title>
        <authorList>
            <consortium name="Lawrence Berkeley National Laboratory"/>
            <person name="Harder C.B."/>
            <person name="Miyauchi S."/>
            <person name="Viragh M."/>
            <person name="Kuo A."/>
            <person name="Thoen E."/>
            <person name="Andreopoulos B."/>
            <person name="Lu D."/>
            <person name="Skrede I."/>
            <person name="Drula E."/>
            <person name="Henrissat B."/>
            <person name="Morin E."/>
            <person name="Kohler A."/>
            <person name="Barry K."/>
            <person name="LaButti K."/>
            <person name="Morin E."/>
            <person name="Salamov A."/>
            <person name="Lipzen A."/>
            <person name="Mereny Z."/>
            <person name="Hegedus B."/>
            <person name="Baldrian P."/>
            <person name="Stursova M."/>
            <person name="Weitz H."/>
            <person name="Taylor A."/>
            <person name="Grigoriev I.V."/>
            <person name="Nagy L.G."/>
            <person name="Martin F."/>
            <person name="Kauserud H."/>
        </authorList>
    </citation>
    <scope>NUCLEOTIDE SEQUENCE</scope>
    <source>
        <strain evidence="2">CBHHK002</strain>
    </source>
</reference>
<evidence type="ECO:0000313" key="2">
    <source>
        <dbReference type="EMBL" id="KAJ7328772.1"/>
    </source>
</evidence>
<feature type="chain" id="PRO_5042125830" description="Secreted protein" evidence="1">
    <location>
        <begin position="33"/>
        <end position="90"/>
    </location>
</feature>
<sequence length="90" mass="10373">MVYLLRTPFPQWLLLFESIFCVVMLMPRRGTGQLDKTFCIILTQTDSFCLINSDTMAACKRKCPICLRLSLVQSNGLTSRNRSVQQIERL</sequence>
<feature type="signal peptide" evidence="1">
    <location>
        <begin position="1"/>
        <end position="32"/>
    </location>
</feature>
<dbReference type="Proteomes" id="UP001218218">
    <property type="component" value="Unassembled WGS sequence"/>
</dbReference>
<accession>A0AAD7EIQ5</accession>
<dbReference type="AlphaFoldDB" id="A0AAD7EIQ5"/>
<proteinExistence type="predicted"/>
<keyword evidence="3" id="KW-1185">Reference proteome</keyword>
<name>A0AAD7EIQ5_9AGAR</name>
<evidence type="ECO:0000313" key="3">
    <source>
        <dbReference type="Proteomes" id="UP001218218"/>
    </source>
</evidence>